<evidence type="ECO:0000313" key="2">
    <source>
        <dbReference type="EMBL" id="KAJ1142474.1"/>
    </source>
</evidence>
<proteinExistence type="predicted"/>
<evidence type="ECO:0000256" key="1">
    <source>
        <dbReference type="SAM" id="MobiDB-lite"/>
    </source>
</evidence>
<protein>
    <submittedName>
        <fullName evidence="2">Uncharacterized protein</fullName>
    </submittedName>
</protein>
<evidence type="ECO:0000313" key="3">
    <source>
        <dbReference type="Proteomes" id="UP001066276"/>
    </source>
</evidence>
<accession>A0AAV7QTU0</accession>
<comment type="caution">
    <text evidence="2">The sequence shown here is derived from an EMBL/GenBank/DDBJ whole genome shotgun (WGS) entry which is preliminary data.</text>
</comment>
<reference evidence="2" key="1">
    <citation type="journal article" date="2022" name="bioRxiv">
        <title>Sequencing and chromosome-scale assembly of the giantPleurodeles waltlgenome.</title>
        <authorList>
            <person name="Brown T."/>
            <person name="Elewa A."/>
            <person name="Iarovenko S."/>
            <person name="Subramanian E."/>
            <person name="Araus A.J."/>
            <person name="Petzold A."/>
            <person name="Susuki M."/>
            <person name="Suzuki K.-i.T."/>
            <person name="Hayashi T."/>
            <person name="Toyoda A."/>
            <person name="Oliveira C."/>
            <person name="Osipova E."/>
            <person name="Leigh N.D."/>
            <person name="Simon A."/>
            <person name="Yun M.H."/>
        </authorList>
    </citation>
    <scope>NUCLEOTIDE SEQUENCE</scope>
    <source>
        <strain evidence="2">20211129_DDA</strain>
        <tissue evidence="2">Liver</tissue>
    </source>
</reference>
<name>A0AAV7QTU0_PLEWA</name>
<keyword evidence="3" id="KW-1185">Reference proteome</keyword>
<gene>
    <name evidence="2" type="ORF">NDU88_008788</name>
</gene>
<sequence length="190" mass="19857">MAFPALWGETGLCGVTSAPRQIEFSFSFVYFSTCPLLQHQVAAPRRFSPKGCGQARLVLRCEGGAAATSRPTHPAQDPAHSAPVPGGGPRAACAWEERPCSPSVERDRPGGPPRARASTPGQDLRALGARSSRGPGLAWGEPHRQATQGVTPRPEAAPAYLVRLDLGAVQPGRGRDGDAALVGPTPQGRL</sequence>
<dbReference type="AlphaFoldDB" id="A0AAV7QTU0"/>
<dbReference type="Proteomes" id="UP001066276">
    <property type="component" value="Chromosome 6"/>
</dbReference>
<feature type="region of interest" description="Disordered" evidence="1">
    <location>
        <begin position="67"/>
        <end position="156"/>
    </location>
</feature>
<feature type="compositionally biased region" description="Basic and acidic residues" evidence="1">
    <location>
        <begin position="95"/>
        <end position="109"/>
    </location>
</feature>
<feature type="region of interest" description="Disordered" evidence="1">
    <location>
        <begin position="169"/>
        <end position="190"/>
    </location>
</feature>
<organism evidence="2 3">
    <name type="scientific">Pleurodeles waltl</name>
    <name type="common">Iberian ribbed newt</name>
    <dbReference type="NCBI Taxonomy" id="8319"/>
    <lineage>
        <taxon>Eukaryota</taxon>
        <taxon>Metazoa</taxon>
        <taxon>Chordata</taxon>
        <taxon>Craniata</taxon>
        <taxon>Vertebrata</taxon>
        <taxon>Euteleostomi</taxon>
        <taxon>Amphibia</taxon>
        <taxon>Batrachia</taxon>
        <taxon>Caudata</taxon>
        <taxon>Salamandroidea</taxon>
        <taxon>Salamandridae</taxon>
        <taxon>Pleurodelinae</taxon>
        <taxon>Pleurodeles</taxon>
    </lineage>
</organism>
<dbReference type="EMBL" id="JANPWB010000010">
    <property type="protein sequence ID" value="KAJ1142474.1"/>
    <property type="molecule type" value="Genomic_DNA"/>
</dbReference>